<dbReference type="Proteomes" id="UP000663860">
    <property type="component" value="Unassembled WGS sequence"/>
</dbReference>
<dbReference type="GO" id="GO:0106274">
    <property type="term" value="F:NAD+-protein-arginine ADP-ribosyltransferase activity"/>
    <property type="evidence" value="ECO:0007669"/>
    <property type="project" value="UniProtKB-EC"/>
</dbReference>
<evidence type="ECO:0000313" key="11">
    <source>
        <dbReference type="EMBL" id="CAF1140624.1"/>
    </source>
</evidence>
<keyword evidence="9" id="KW-0520">NAD</keyword>
<evidence type="ECO:0000256" key="1">
    <source>
        <dbReference type="ARBA" id="ARBA00009558"/>
    </source>
</evidence>
<dbReference type="PANTHER" id="PTHR45641:SF19">
    <property type="entry name" value="NEPHROCYSTIN-3"/>
    <property type="match status" value="1"/>
</dbReference>
<evidence type="ECO:0000256" key="2">
    <source>
        <dbReference type="ARBA" id="ARBA00022676"/>
    </source>
</evidence>
<dbReference type="SUPFAM" id="SSF48452">
    <property type="entry name" value="TPR-like"/>
    <property type="match status" value="2"/>
</dbReference>
<comment type="caution">
    <text evidence="12">The sequence shown here is derived from an EMBL/GenBank/DDBJ whole genome shotgun (WGS) entry which is preliminary data.</text>
</comment>
<organism evidence="12 13">
    <name type="scientific">Adineta steineri</name>
    <dbReference type="NCBI Taxonomy" id="433720"/>
    <lineage>
        <taxon>Eukaryota</taxon>
        <taxon>Metazoa</taxon>
        <taxon>Spiralia</taxon>
        <taxon>Gnathifera</taxon>
        <taxon>Rotifera</taxon>
        <taxon>Eurotatoria</taxon>
        <taxon>Bdelloidea</taxon>
        <taxon>Adinetida</taxon>
        <taxon>Adinetidae</taxon>
        <taxon>Adineta</taxon>
    </lineage>
</organism>
<evidence type="ECO:0000256" key="4">
    <source>
        <dbReference type="ARBA" id="ARBA00022695"/>
    </source>
</evidence>
<keyword evidence="5" id="KW-0677">Repeat</keyword>
<keyword evidence="9" id="KW-0521">NADP</keyword>
<sequence length="1388" mass="161465">MELTGMIDPPAKNYLVDHSWAETEWFRKRKEQRSMTEDIQHQEHLQLSDMASFSDPPEARSRELQNQGFNTCSFRSQDFERQGQLTSPVNHEVENVVEWNPSEKLISEWSTEVIQQPLLSRQNVRLLNGGEIKELNDMIQKSPTLEEEHEMKELMLDRLSYAAQKFFGKNVFSARHAPQEHVNYNETCMPAAEDQSQYYLRRRQTTAHSSAPIDVTSNQGNIEDEINYWAEQQEEEKRFEYLHNSATENTIFSHPITFMDISRVVQDLSYDDVEVDDDCGKNLENFTLVWLDEDIFSSNVYADISVQLRHMINYLKMFNDVMKCSKYITRIRTEKVFLIVSDLMLTKIRSIIDKIPEIVAVYVFRPNESVADIQREVPQFLKLSGIFNDLQLLLNQLRMDIESHTNSIIPMTLLSSIETKEKSIKDLNIEQATFMWFQLLIELLIRSSKDDVSKEDLIHECELFYKNNVVEQQKIGEFKSAYVADDAIRWYTKDSFLYRLLNKAFRTENFEIIYKFRFFIIDLQNQLSTKYLESLEYLPESLTLYRGQAMNMNEIETFRTNASGFVSFNSFLSTTFNEDLARIFAGEGRTINEAVLFKMCIDTAKSKKPFAVVTGSAEEEVLLSMGMVFQIQSVEHQPSGLWIITLLAVELNDKQLNEFYNYIYKEQIDPFDGRKKWDSPDAQASVTDIETKKRVVQKKDDSIILVKLGHFLNDIGEPLKAERFYKMALRRLLDIRALNSIHLIISLCNSIAIARKRRGEFTMAQKTYEKTLELLRLCDQDEPTIIGYYGTVYNNIGELFTHSKEFDEQALKYFEISNEYFQKQQVILPNKTTVTNIAITYHSLGIEHFKYDNTLLASQMLQNSLSICERRFSFGHPFFVHIYQSIGKLYISSFQDFKKGLYYHNKALVIQQTLYPPNHPVLAKCYHNMAIVYASSGDREKALEFVDKSLETYLKTLSGNHPQLVPLYRDIGHGMIFKHLEKEALSTFGKALDIAFKNPPLRDQPIHGIICDIRNLIFGKLSAHAEEYLEYYERIIETDELNLSNFYIYFVLGIFYACILNHEQSLKNYEKAVETLRIYVPDYLDIIFITGLPERIESQKRLIIFSKESPDGDTRNFRFFQAFQMCTDLYLQYGRSVKTTSDDSFRVEGSISRFLLDSTGTIIGGYLAQCDLPNVTSDQQQIRDIRSDLSQLISELDSLADDNEIHSIPVNILEECIRVLTLLSVDGREDHDLPPSTSRDCIDAERLISKIREVHLKLGGTILDRQGFIRDTFGLRHQWLISARQYYSFIDYDDNPIEPDAVFKLIEWAVYPIHYSGGVVPLYQLERSHHEHFGFIYVLGRKHSPRYHESLINFLDRCPSYMELKALIMDYVMGEAPVDFIVASGCRE</sequence>
<dbReference type="Gene3D" id="3.90.176.10">
    <property type="entry name" value="Toxin ADP-ribosyltransferase, Chain A, domain 1"/>
    <property type="match status" value="1"/>
</dbReference>
<name>A0A819DAX2_9BILA</name>
<dbReference type="SMART" id="SM00028">
    <property type="entry name" value="TPR"/>
    <property type="match status" value="6"/>
</dbReference>
<protein>
    <recommendedName>
        <fullName evidence="9">NAD(P)(+)--arginine ADP-ribosyltransferase</fullName>
        <ecNumber evidence="9">2.4.2.31</ecNumber>
    </recommendedName>
    <alternativeName>
        <fullName evidence="9">Mono(ADP-ribosyl)transferase</fullName>
    </alternativeName>
</protein>
<dbReference type="PROSITE" id="PS51996">
    <property type="entry name" value="TR_MART"/>
    <property type="match status" value="1"/>
</dbReference>
<feature type="region of interest" description="Disordered" evidence="10">
    <location>
        <begin position="32"/>
        <end position="64"/>
    </location>
</feature>
<dbReference type="EC" id="2.4.2.31" evidence="9"/>
<dbReference type="GO" id="GO:0016779">
    <property type="term" value="F:nucleotidyltransferase activity"/>
    <property type="evidence" value="ECO:0007669"/>
    <property type="project" value="UniProtKB-KW"/>
</dbReference>
<dbReference type="InterPro" id="IPR011990">
    <property type="entry name" value="TPR-like_helical_dom_sf"/>
</dbReference>
<evidence type="ECO:0000313" key="13">
    <source>
        <dbReference type="Proteomes" id="UP000663868"/>
    </source>
</evidence>
<dbReference type="InterPro" id="IPR019734">
    <property type="entry name" value="TPR_rpt"/>
</dbReference>
<evidence type="ECO:0000256" key="9">
    <source>
        <dbReference type="RuleBase" id="RU361228"/>
    </source>
</evidence>
<dbReference type="Pfam" id="PF13424">
    <property type="entry name" value="TPR_12"/>
    <property type="match status" value="1"/>
</dbReference>
<dbReference type="PANTHER" id="PTHR45641">
    <property type="entry name" value="TETRATRICOPEPTIDE REPEAT PROTEIN (AFU_ORTHOLOGUE AFUA_6G03870)"/>
    <property type="match status" value="1"/>
</dbReference>
<accession>A0A819DAX2</accession>
<dbReference type="EMBL" id="CAJOBB010001260">
    <property type="protein sequence ID" value="CAF3832477.1"/>
    <property type="molecule type" value="Genomic_DNA"/>
</dbReference>
<dbReference type="SUPFAM" id="SSF56399">
    <property type="entry name" value="ADP-ribosylation"/>
    <property type="match status" value="1"/>
</dbReference>
<dbReference type="Proteomes" id="UP000663868">
    <property type="component" value="Unassembled WGS sequence"/>
</dbReference>
<comment type="catalytic activity">
    <reaction evidence="7 9">
        <text>L-arginyl-[protein] + NAD(+) = N(omega)-(ADP-D-ribosyl)-L-arginyl-[protein] + nicotinamide + H(+)</text>
        <dbReference type="Rhea" id="RHEA:19149"/>
        <dbReference type="Rhea" id="RHEA-COMP:10532"/>
        <dbReference type="Rhea" id="RHEA-COMP:15087"/>
        <dbReference type="ChEBI" id="CHEBI:15378"/>
        <dbReference type="ChEBI" id="CHEBI:17154"/>
        <dbReference type="ChEBI" id="CHEBI:29965"/>
        <dbReference type="ChEBI" id="CHEBI:57540"/>
        <dbReference type="ChEBI" id="CHEBI:142554"/>
        <dbReference type="EC" id="2.4.2.31"/>
    </reaction>
</comment>
<evidence type="ECO:0000256" key="7">
    <source>
        <dbReference type="ARBA" id="ARBA00047597"/>
    </source>
</evidence>
<comment type="similarity">
    <text evidence="1 9">Belongs to the Arg-specific ADP-ribosyltransferase family.</text>
</comment>
<evidence type="ECO:0000256" key="10">
    <source>
        <dbReference type="SAM" id="MobiDB-lite"/>
    </source>
</evidence>
<proteinExistence type="inferred from homology"/>
<evidence type="ECO:0000313" key="12">
    <source>
        <dbReference type="EMBL" id="CAF3832477.1"/>
    </source>
</evidence>
<reference evidence="12" key="1">
    <citation type="submission" date="2021-02" db="EMBL/GenBank/DDBJ databases">
        <authorList>
            <person name="Nowell W R."/>
        </authorList>
    </citation>
    <scope>NUCLEOTIDE SEQUENCE</scope>
</reference>
<evidence type="ECO:0000256" key="3">
    <source>
        <dbReference type="ARBA" id="ARBA00022679"/>
    </source>
</evidence>
<evidence type="ECO:0000256" key="5">
    <source>
        <dbReference type="ARBA" id="ARBA00022737"/>
    </source>
</evidence>
<dbReference type="EMBL" id="CAJNOE010000312">
    <property type="protein sequence ID" value="CAF1140624.1"/>
    <property type="molecule type" value="Genomic_DNA"/>
</dbReference>
<keyword evidence="2 9" id="KW-0328">Glycosyltransferase</keyword>
<evidence type="ECO:0000256" key="8">
    <source>
        <dbReference type="PROSITE-ProRule" id="PRU00339"/>
    </source>
</evidence>
<gene>
    <name evidence="11" type="ORF">IZO911_LOCUS25204</name>
    <name evidence="12" type="ORF">KXQ929_LOCUS18948</name>
</gene>
<dbReference type="Gene3D" id="1.25.40.10">
    <property type="entry name" value="Tetratricopeptide repeat domain"/>
    <property type="match status" value="2"/>
</dbReference>
<dbReference type="Pfam" id="PF01129">
    <property type="entry name" value="ART"/>
    <property type="match status" value="1"/>
</dbReference>
<feature type="compositionally biased region" description="Basic and acidic residues" evidence="10">
    <location>
        <begin position="32"/>
        <end position="46"/>
    </location>
</feature>
<keyword evidence="3 9" id="KW-0808">Transferase</keyword>
<evidence type="ECO:0000256" key="6">
    <source>
        <dbReference type="ARBA" id="ARBA00022803"/>
    </source>
</evidence>
<dbReference type="PROSITE" id="PS50005">
    <property type="entry name" value="TPR"/>
    <property type="match status" value="1"/>
</dbReference>
<keyword evidence="6 8" id="KW-0802">TPR repeat</keyword>
<keyword evidence="4" id="KW-0548">Nucleotidyltransferase</keyword>
<feature type="repeat" description="TPR" evidence="8">
    <location>
        <begin position="923"/>
        <end position="956"/>
    </location>
</feature>
<dbReference type="InterPro" id="IPR000768">
    <property type="entry name" value="ART"/>
</dbReference>